<keyword evidence="2" id="KW-1185">Reference proteome</keyword>
<organism evidence="1 2">
    <name type="scientific">Paraburkholderia sediminicola</name>
    <dbReference type="NCBI Taxonomy" id="458836"/>
    <lineage>
        <taxon>Bacteria</taxon>
        <taxon>Pseudomonadati</taxon>
        <taxon>Pseudomonadota</taxon>
        <taxon>Betaproteobacteria</taxon>
        <taxon>Burkholderiales</taxon>
        <taxon>Burkholderiaceae</taxon>
        <taxon>Paraburkholderia</taxon>
    </lineage>
</organism>
<proteinExistence type="predicted"/>
<name>A0A6J5ACH7_9BURK</name>
<accession>A0A6J5ACH7</accession>
<gene>
    <name evidence="1" type="ORF">LMG24238_01473</name>
</gene>
<reference evidence="1 2" key="1">
    <citation type="submission" date="2020-04" db="EMBL/GenBank/DDBJ databases">
        <authorList>
            <person name="De Canck E."/>
        </authorList>
    </citation>
    <scope>NUCLEOTIDE SEQUENCE [LARGE SCALE GENOMIC DNA]</scope>
    <source>
        <strain evidence="1 2">LMG 24238</strain>
    </source>
</reference>
<dbReference type="EMBL" id="CADIKC010000001">
    <property type="protein sequence ID" value="CAB3657198.1"/>
    <property type="molecule type" value="Genomic_DNA"/>
</dbReference>
<evidence type="ECO:0000313" key="1">
    <source>
        <dbReference type="EMBL" id="CAB3657198.1"/>
    </source>
</evidence>
<evidence type="ECO:0000313" key="2">
    <source>
        <dbReference type="Proteomes" id="UP000494255"/>
    </source>
</evidence>
<dbReference type="Proteomes" id="UP000494255">
    <property type="component" value="Unassembled WGS sequence"/>
</dbReference>
<dbReference type="AlphaFoldDB" id="A0A6J5ACH7"/>
<protein>
    <submittedName>
        <fullName evidence="1">Uncharacterized protein</fullName>
    </submittedName>
</protein>
<sequence length="191" mass="20712">MREQEKAYLYQNALDYATTNNLQLGDALTQTQINALDKPMLWYVEQTVPDPSCTATGTATFPTITALMVALASSFTGAFQRGLHFQSAALSALEVPENKTRIPVTLEDGTETIVVPDGIKGQTFIEVKDVKDIYNAKQFRGYFASGNAIQLIVSPNTQTISGPLQALINRSGGSIRVYDPGTGKFTPWGTS</sequence>